<feature type="compositionally biased region" description="Acidic residues" evidence="1">
    <location>
        <begin position="375"/>
        <end position="385"/>
    </location>
</feature>
<dbReference type="AlphaFoldDB" id="A0AA38LTF9"/>
<dbReference type="PANTHER" id="PTHR31131:SF6">
    <property type="entry name" value="CASTOR ACT DOMAIN-CONTAINING PROTEIN"/>
    <property type="match status" value="1"/>
</dbReference>
<dbReference type="GO" id="GO:0046394">
    <property type="term" value="P:carboxylic acid biosynthetic process"/>
    <property type="evidence" value="ECO:0007669"/>
    <property type="project" value="UniProtKB-ARBA"/>
</dbReference>
<sequence>MTHPKSLTNITPPTIVVIEEGVDPRMLPISITALDDAVSLVHIPISAEGEEDEQLSRVYWTIEQAISESEEFFNITSNRIEVAIFAAKELISREWAAAAEGHTDVRMSEGWKVFEINSGDVGDDNSGNYDSPHLRYVSAPLAKAGISILYQSSYHADFLMVKEADFELASDIFAAHGWTINATSNPSPRHSLSSPIPSAPPTPSTPRPRSALSNTAPYSTPPLTAINPTTGHPSSPPGHLTTPLPSPLAFVGFHRSSPNFQLHTGLVQKYLTWPLRCRTQYVTPPTPSLASSPNGGIAERPFISYTRTQDGASLVTEVKVIRGMFRGLEEGMMCGDEMGEGEEGSGSDVGWSTEDEGVSGDEGGGGSETERDSGTDVDEGQEEDQDTPRASPYPPRKEHPGSTSPGGYFVLPAPGPARRRPAPLLSHQQLHRPPFSDDADRPRPRHRKTQSVPATPGPLELEAGFELASPESAGRRVAKRRSTPGRGLSLEGHVRGGASRKLGPEERKEREEQRKKGRKICIQLDMSGVGVQENGSTVYHLDKSGLVTRFSTLLQQANIRMLYSSTFHTANILVEAKDVRTARRLLAGIK</sequence>
<feature type="compositionally biased region" description="Pro residues" evidence="1">
    <location>
        <begin position="197"/>
        <end position="206"/>
    </location>
</feature>
<feature type="compositionally biased region" description="Basic and acidic residues" evidence="1">
    <location>
        <begin position="502"/>
        <end position="514"/>
    </location>
</feature>
<dbReference type="Proteomes" id="UP001164286">
    <property type="component" value="Unassembled WGS sequence"/>
</dbReference>
<evidence type="ECO:0000313" key="3">
    <source>
        <dbReference type="EMBL" id="KAI9634830.1"/>
    </source>
</evidence>
<organism evidence="3 4">
    <name type="scientific">Dioszegia hungarica</name>
    <dbReference type="NCBI Taxonomy" id="4972"/>
    <lineage>
        <taxon>Eukaryota</taxon>
        <taxon>Fungi</taxon>
        <taxon>Dikarya</taxon>
        <taxon>Basidiomycota</taxon>
        <taxon>Agaricomycotina</taxon>
        <taxon>Tremellomycetes</taxon>
        <taxon>Tremellales</taxon>
        <taxon>Bulleribasidiaceae</taxon>
        <taxon>Dioszegia</taxon>
    </lineage>
</organism>
<dbReference type="SUPFAM" id="SSF55021">
    <property type="entry name" value="ACT-like"/>
    <property type="match status" value="2"/>
</dbReference>
<dbReference type="InterPro" id="IPR051719">
    <property type="entry name" value="CASTOR_mTORC1"/>
</dbReference>
<evidence type="ECO:0000313" key="4">
    <source>
        <dbReference type="Proteomes" id="UP001164286"/>
    </source>
</evidence>
<dbReference type="Gene3D" id="3.30.2130.10">
    <property type="entry name" value="VC0802-like"/>
    <property type="match status" value="2"/>
</dbReference>
<dbReference type="GO" id="GO:0006520">
    <property type="term" value="P:amino acid metabolic process"/>
    <property type="evidence" value="ECO:0007669"/>
    <property type="project" value="UniProtKB-ARBA"/>
</dbReference>
<dbReference type="InterPro" id="IPR045865">
    <property type="entry name" value="ACT-like_dom_sf"/>
</dbReference>
<dbReference type="PANTHER" id="PTHR31131">
    <property type="entry name" value="CHROMOSOME 1, WHOLE GENOME SHOTGUN SEQUENCE"/>
    <property type="match status" value="1"/>
</dbReference>
<dbReference type="EMBL" id="JAKWFO010000006">
    <property type="protein sequence ID" value="KAI9634830.1"/>
    <property type="molecule type" value="Genomic_DNA"/>
</dbReference>
<evidence type="ECO:0000256" key="1">
    <source>
        <dbReference type="SAM" id="MobiDB-lite"/>
    </source>
</evidence>
<evidence type="ECO:0000259" key="2">
    <source>
        <dbReference type="Pfam" id="PF13840"/>
    </source>
</evidence>
<reference evidence="3" key="1">
    <citation type="journal article" date="2022" name="G3 (Bethesda)">
        <title>High quality genome of the basidiomycete yeast Dioszegia hungarica PDD-24b-2 isolated from cloud water.</title>
        <authorList>
            <person name="Jarrige D."/>
            <person name="Haridas S."/>
            <person name="Bleykasten-Grosshans C."/>
            <person name="Joly M."/>
            <person name="Nadalig T."/>
            <person name="Sancelme M."/>
            <person name="Vuilleumier S."/>
            <person name="Grigoriev I.V."/>
            <person name="Amato P."/>
            <person name="Bringel F."/>
        </authorList>
    </citation>
    <scope>NUCLEOTIDE SEQUENCE</scope>
    <source>
        <strain evidence="3">PDD-24b-2</strain>
    </source>
</reference>
<keyword evidence="4" id="KW-1185">Reference proteome</keyword>
<feature type="compositionally biased region" description="Polar residues" evidence="1">
    <location>
        <begin position="214"/>
        <end position="233"/>
    </location>
</feature>
<feature type="region of interest" description="Disordered" evidence="1">
    <location>
        <begin position="334"/>
        <end position="516"/>
    </location>
</feature>
<dbReference type="Pfam" id="PF13840">
    <property type="entry name" value="ACT_7"/>
    <property type="match status" value="1"/>
</dbReference>
<gene>
    <name evidence="3" type="ORF">MKK02DRAFT_37705</name>
</gene>
<accession>A0AA38LTF9</accession>
<proteinExistence type="predicted"/>
<name>A0AA38LTF9_9TREE</name>
<dbReference type="RefSeq" id="XP_052944607.1">
    <property type="nucleotide sequence ID" value="XM_053089752.1"/>
</dbReference>
<comment type="caution">
    <text evidence="3">The sequence shown here is derived from an EMBL/GenBank/DDBJ whole genome shotgun (WGS) entry which is preliminary data.</text>
</comment>
<dbReference type="InterPro" id="IPR027795">
    <property type="entry name" value="CASTOR_ACT_dom"/>
</dbReference>
<protein>
    <recommendedName>
        <fullName evidence="2">CASTOR ACT domain-containing protein</fullName>
    </recommendedName>
</protein>
<feature type="domain" description="CASTOR ACT" evidence="2">
    <location>
        <begin position="136"/>
        <end position="172"/>
    </location>
</feature>
<dbReference type="GeneID" id="77728957"/>
<feature type="region of interest" description="Disordered" evidence="1">
    <location>
        <begin position="185"/>
        <end position="243"/>
    </location>
</feature>